<dbReference type="EMBL" id="JPGG01000005">
    <property type="protein sequence ID" value="KGC24740.1"/>
    <property type="molecule type" value="Genomic_DNA"/>
</dbReference>
<dbReference type="RefSeq" id="WP_036057653.1">
    <property type="nucleotide sequence ID" value="NZ_KN150851.1"/>
</dbReference>
<proteinExistence type="predicted"/>
<comment type="caution">
    <text evidence="2">The sequence shown here is derived from an EMBL/GenBank/DDBJ whole genome shotgun (WGS) entry which is preliminary data.</text>
</comment>
<feature type="signal peptide" evidence="1">
    <location>
        <begin position="1"/>
        <end position="22"/>
    </location>
</feature>
<protein>
    <recommendedName>
        <fullName evidence="4">Lipoprotein</fullName>
    </recommendedName>
</protein>
<gene>
    <name evidence="2" type="ORF">DM48_8100</name>
</gene>
<evidence type="ECO:0008006" key="4">
    <source>
        <dbReference type="Google" id="ProtNLM"/>
    </source>
</evidence>
<dbReference type="AlphaFoldDB" id="A0AAW3FBH2"/>
<dbReference type="Proteomes" id="UP000029590">
    <property type="component" value="Unassembled WGS sequence"/>
</dbReference>
<feature type="chain" id="PRO_5043643746" description="Lipoprotein" evidence="1">
    <location>
        <begin position="23"/>
        <end position="148"/>
    </location>
</feature>
<keyword evidence="1" id="KW-0732">Signal</keyword>
<evidence type="ECO:0000313" key="2">
    <source>
        <dbReference type="EMBL" id="KGC24740.1"/>
    </source>
</evidence>
<evidence type="ECO:0000313" key="3">
    <source>
        <dbReference type="Proteomes" id="UP000029590"/>
    </source>
</evidence>
<name>A0AAW3FBH2_BURGA</name>
<sequence>MKNTLLLGLLAFGLANTSLAFADTSTDIVCLRDGSASAPRSDGSCAPGSFKLNAKAWRESGDEVVVRKNGNGILLEPATFDNRYTYLLVHDGGGIGAVKISTTHECDKLAAQYNGHCMTAADAKGEFARLKSDKLNRKTSWMTRERLW</sequence>
<accession>A0AAW3FBH2</accession>
<organism evidence="2 3">
    <name type="scientific">Burkholderia gladioli</name>
    <name type="common">Pseudomonas marginata</name>
    <name type="synonym">Phytomonas marginata</name>
    <dbReference type="NCBI Taxonomy" id="28095"/>
    <lineage>
        <taxon>Bacteria</taxon>
        <taxon>Pseudomonadati</taxon>
        <taxon>Pseudomonadota</taxon>
        <taxon>Betaproteobacteria</taxon>
        <taxon>Burkholderiales</taxon>
        <taxon>Burkholderiaceae</taxon>
        <taxon>Burkholderia</taxon>
    </lineage>
</organism>
<evidence type="ECO:0000256" key="1">
    <source>
        <dbReference type="SAM" id="SignalP"/>
    </source>
</evidence>
<reference evidence="2 3" key="1">
    <citation type="submission" date="2014-04" db="EMBL/GenBank/DDBJ databases">
        <authorList>
            <person name="Bishop-Lilly K.A."/>
            <person name="Broomall S.M."/>
            <person name="Chain P.S."/>
            <person name="Chertkov O."/>
            <person name="Coyne S.R."/>
            <person name="Daligault H.E."/>
            <person name="Davenport K.W."/>
            <person name="Erkkila T."/>
            <person name="Frey K.G."/>
            <person name="Gibbons H.S."/>
            <person name="Gu W."/>
            <person name="Jaissle J."/>
            <person name="Johnson S.L."/>
            <person name="Koroleva G.I."/>
            <person name="Ladner J.T."/>
            <person name="Lo C.-C."/>
            <person name="Minogue T.D."/>
            <person name="Munk C."/>
            <person name="Palacios G.F."/>
            <person name="Redden C.L."/>
            <person name="Rosenzweig C.N."/>
            <person name="Scholz M.B."/>
            <person name="Teshima H."/>
            <person name="Xu Y."/>
        </authorList>
    </citation>
    <scope>NUCLEOTIDE SEQUENCE [LARGE SCALE GENOMIC DNA]</scope>
    <source>
        <strain evidence="3">gladioli</strain>
    </source>
</reference>